<gene>
    <name evidence="1" type="ORF">HMPREF0872_00285</name>
</gene>
<accession>A0A096AN14</accession>
<name>A0A096AN14_9FIRM</name>
<protein>
    <submittedName>
        <fullName evidence="1">Uncharacterized protein</fullName>
    </submittedName>
</protein>
<keyword evidence="2" id="KW-1185">Reference proteome</keyword>
<dbReference type="RefSeq" id="WP_038150928.1">
    <property type="nucleotide sequence ID" value="NZ_JRNT01000005.1"/>
</dbReference>
<sequence length="89" mass="10237">MNIKELQKFLPRIGISKTSYNIEADGSEVSSGGVVLESTPKGICVYYTERYVDYEVKYFKEEEAAVKYFLYLLEGLSNDYKSYKIKHSA</sequence>
<proteinExistence type="predicted"/>
<reference evidence="1 2" key="1">
    <citation type="submission" date="2014-07" db="EMBL/GenBank/DDBJ databases">
        <authorList>
            <person name="McCorrison J."/>
            <person name="Sanka R."/>
            <person name="Torralba M."/>
            <person name="Gillis M."/>
            <person name="Haft D.H."/>
            <person name="Methe B."/>
            <person name="Sutton G."/>
            <person name="Nelson K.E."/>
        </authorList>
    </citation>
    <scope>NUCLEOTIDE SEQUENCE [LARGE SCALE GENOMIC DNA]</scope>
    <source>
        <strain evidence="1 2">DNF00314</strain>
    </source>
</reference>
<dbReference type="EMBL" id="JRNT01000005">
    <property type="protein sequence ID" value="KGF48081.1"/>
    <property type="molecule type" value="Genomic_DNA"/>
</dbReference>
<evidence type="ECO:0000313" key="1">
    <source>
        <dbReference type="EMBL" id="KGF48081.1"/>
    </source>
</evidence>
<evidence type="ECO:0000313" key="2">
    <source>
        <dbReference type="Proteomes" id="UP000029628"/>
    </source>
</evidence>
<dbReference type="Proteomes" id="UP000029628">
    <property type="component" value="Unassembled WGS sequence"/>
</dbReference>
<comment type="caution">
    <text evidence="1">The sequence shown here is derived from an EMBL/GenBank/DDBJ whole genome shotgun (WGS) entry which is preliminary data.</text>
</comment>
<dbReference type="AlphaFoldDB" id="A0A096AN14"/>
<organism evidence="1 2">
    <name type="scientific">Veillonella montpellierensis DNF00314</name>
    <dbReference type="NCBI Taxonomy" id="1401067"/>
    <lineage>
        <taxon>Bacteria</taxon>
        <taxon>Bacillati</taxon>
        <taxon>Bacillota</taxon>
        <taxon>Negativicutes</taxon>
        <taxon>Veillonellales</taxon>
        <taxon>Veillonellaceae</taxon>
        <taxon>Veillonella</taxon>
    </lineage>
</organism>